<feature type="region of interest" description="Disordered" evidence="1">
    <location>
        <begin position="1"/>
        <end position="98"/>
    </location>
</feature>
<keyword evidence="3" id="KW-1185">Reference proteome</keyword>
<evidence type="ECO:0000313" key="3">
    <source>
        <dbReference type="Proteomes" id="UP000050761"/>
    </source>
</evidence>
<accession>A0A3P7WGW9</accession>
<dbReference type="AlphaFoldDB" id="A0A183FD97"/>
<gene>
    <name evidence="2" type="ORF">HPBE_LOCUS4188</name>
</gene>
<dbReference type="OrthoDB" id="10055895at2759"/>
<evidence type="ECO:0000313" key="4">
    <source>
        <dbReference type="WBParaSite" id="HPBE_0000418701-mRNA-1"/>
    </source>
</evidence>
<protein>
    <submittedName>
        <fullName evidence="4">PAM2 domain-containing protein</fullName>
    </submittedName>
</protein>
<evidence type="ECO:0000313" key="2">
    <source>
        <dbReference type="EMBL" id="VDO60361.1"/>
    </source>
</evidence>
<evidence type="ECO:0000256" key="1">
    <source>
        <dbReference type="SAM" id="MobiDB-lite"/>
    </source>
</evidence>
<reference evidence="4" key="2">
    <citation type="submission" date="2019-09" db="UniProtKB">
        <authorList>
            <consortium name="WormBaseParasite"/>
        </authorList>
    </citation>
    <scope>IDENTIFICATION</scope>
</reference>
<name>A0A183FD97_HELPZ</name>
<dbReference type="WBParaSite" id="HPBE_0000418701-mRNA-1">
    <property type="protein sequence ID" value="HPBE_0000418701-mRNA-1"/>
    <property type="gene ID" value="HPBE_0000418701"/>
</dbReference>
<proteinExistence type="predicted"/>
<dbReference type="EMBL" id="UZAH01025282">
    <property type="protein sequence ID" value="VDO60361.1"/>
    <property type="molecule type" value="Genomic_DNA"/>
</dbReference>
<feature type="compositionally biased region" description="Low complexity" evidence="1">
    <location>
        <begin position="57"/>
        <end position="66"/>
    </location>
</feature>
<organism evidence="3 4">
    <name type="scientific">Heligmosomoides polygyrus</name>
    <name type="common">Parasitic roundworm</name>
    <dbReference type="NCBI Taxonomy" id="6339"/>
    <lineage>
        <taxon>Eukaryota</taxon>
        <taxon>Metazoa</taxon>
        <taxon>Ecdysozoa</taxon>
        <taxon>Nematoda</taxon>
        <taxon>Chromadorea</taxon>
        <taxon>Rhabditida</taxon>
        <taxon>Rhabditina</taxon>
        <taxon>Rhabditomorpha</taxon>
        <taxon>Strongyloidea</taxon>
        <taxon>Heligmosomidae</taxon>
        <taxon>Heligmosomoides</taxon>
    </lineage>
</organism>
<reference evidence="2 3" key="1">
    <citation type="submission" date="2018-11" db="EMBL/GenBank/DDBJ databases">
        <authorList>
            <consortium name="Pathogen Informatics"/>
        </authorList>
    </citation>
    <scope>NUCLEOTIDE SEQUENCE [LARGE SCALE GENOMIC DNA]</scope>
</reference>
<feature type="compositionally biased region" description="Basic and acidic residues" evidence="1">
    <location>
        <begin position="80"/>
        <end position="93"/>
    </location>
</feature>
<accession>A0A183FD97</accession>
<sequence length="221" mass="22481">MRVEKSGEEGYGVKPVQTSSELAPETKPKPLPSVGGSVVAAQAQTAPRLSEPVEVKPSAVLTAATTPSPPPKPVATTTAPKEEKPRISAEPEAKLAQPYATAPTATLVKVPTTSVPPSVPSAAKAPVIASGAAASIGPAGERTSSVGLTAPVPNPYANTTPLPHVPYRAGPQATIPYAVSNPYMPYPPNGPPFPPGPPNMGHPHIGYVPGVVPNPYGQQPK</sequence>
<dbReference type="Proteomes" id="UP000050761">
    <property type="component" value="Unassembled WGS sequence"/>
</dbReference>